<dbReference type="FunFam" id="3.40.50.720:FF:000049">
    <property type="entry name" value="Alanine dehydrogenase"/>
    <property type="match status" value="1"/>
</dbReference>
<dbReference type="PROSITE" id="PS00837">
    <property type="entry name" value="ALADH_PNT_2"/>
    <property type="match status" value="1"/>
</dbReference>
<dbReference type="AlphaFoldDB" id="A0A5J4R5C5"/>
<dbReference type="GO" id="GO:0042853">
    <property type="term" value="P:L-alanine catabolic process"/>
    <property type="evidence" value="ECO:0007669"/>
    <property type="project" value="InterPro"/>
</dbReference>
<evidence type="ECO:0000313" key="7">
    <source>
        <dbReference type="EMBL" id="KAA6328775.1"/>
    </source>
</evidence>
<dbReference type="InterPro" id="IPR008143">
    <property type="entry name" value="Ala_DH/PNT_CS2"/>
</dbReference>
<dbReference type="NCBIfam" id="TIGR00518">
    <property type="entry name" value="alaDH"/>
    <property type="match status" value="1"/>
</dbReference>
<dbReference type="GO" id="GO:0000286">
    <property type="term" value="F:alanine dehydrogenase activity"/>
    <property type="evidence" value="ECO:0007669"/>
    <property type="project" value="UniProtKB-EC"/>
</dbReference>
<dbReference type="Gene3D" id="3.40.50.720">
    <property type="entry name" value="NAD(P)-binding Rossmann-like Domain"/>
    <property type="match status" value="2"/>
</dbReference>
<evidence type="ECO:0000259" key="5">
    <source>
        <dbReference type="SMART" id="SM01002"/>
    </source>
</evidence>
<dbReference type="SMART" id="SM01003">
    <property type="entry name" value="AlaDh_PNT_N"/>
    <property type="match status" value="1"/>
</dbReference>
<dbReference type="CDD" id="cd05305">
    <property type="entry name" value="L-AlaDH"/>
    <property type="match status" value="1"/>
</dbReference>
<evidence type="ECO:0000256" key="2">
    <source>
        <dbReference type="ARBA" id="ARBA00012897"/>
    </source>
</evidence>
<dbReference type="SUPFAM" id="SSF52283">
    <property type="entry name" value="Formate/glycerate dehydrogenase catalytic domain-like"/>
    <property type="match status" value="1"/>
</dbReference>
<dbReference type="PANTHER" id="PTHR42795:SF1">
    <property type="entry name" value="ALANINE DEHYDROGENASE"/>
    <property type="match status" value="1"/>
</dbReference>
<dbReference type="Pfam" id="PF05222">
    <property type="entry name" value="AlaDh_PNT_N"/>
    <property type="match status" value="1"/>
</dbReference>
<proteinExistence type="inferred from homology"/>
<dbReference type="EMBL" id="SNRY01001758">
    <property type="protein sequence ID" value="KAA6328775.1"/>
    <property type="molecule type" value="Genomic_DNA"/>
</dbReference>
<dbReference type="InterPro" id="IPR036291">
    <property type="entry name" value="NAD(P)-bd_dom_sf"/>
</dbReference>
<keyword evidence="3 7" id="KW-0560">Oxidoreductase</keyword>
<sequence length="362" mass="38342">MIVGVLKEIKLAEKRVCMIPAGVDAMVKHGHRILVETDAGVGSGFSNDAYKEAGAELVATPKEIFRRADMVMHVKEIQPCEYALLREGQIVFTYLHLAADPEQTAALQASQCVAIAYETVQTADKRLPLLQPMSEVAGRMAIQEGARFLEMPQGGSGVLLGGVPGVAPAKVVILGGGVVGTNAAKMACGMGADVTVLDMNLDRLRYLDDIMPANCKVIMSNPYVIQEEIKQADLVIGAVLVAGAKAPKLVTKEMIAKMKKGAVMVDVAIDQGGCFETSRPTTHKDPVFTVEGVIQYCVANMPGAVARTSTLALTNATLPYALAIADKGWKKASEDDKALALGLNVVGGEIVFAPVKEALRLV</sequence>
<evidence type="ECO:0000256" key="3">
    <source>
        <dbReference type="ARBA" id="ARBA00023002"/>
    </source>
</evidence>
<evidence type="ECO:0000256" key="4">
    <source>
        <dbReference type="ARBA" id="ARBA00023027"/>
    </source>
</evidence>
<dbReference type="EC" id="1.4.1.1" evidence="2"/>
<dbReference type="Pfam" id="PF01262">
    <property type="entry name" value="AlaDh_PNT_C"/>
    <property type="match status" value="1"/>
</dbReference>
<protein>
    <recommendedName>
        <fullName evidence="2">alanine dehydrogenase</fullName>
        <ecNumber evidence="2">1.4.1.1</ecNumber>
    </recommendedName>
</protein>
<evidence type="ECO:0000259" key="6">
    <source>
        <dbReference type="SMART" id="SM01003"/>
    </source>
</evidence>
<dbReference type="GO" id="GO:0005886">
    <property type="term" value="C:plasma membrane"/>
    <property type="evidence" value="ECO:0007669"/>
    <property type="project" value="TreeGrafter"/>
</dbReference>
<comment type="similarity">
    <text evidence="1">Belongs to the AlaDH/PNT family.</text>
</comment>
<reference evidence="7" key="1">
    <citation type="submission" date="2019-03" db="EMBL/GenBank/DDBJ databases">
        <title>Single cell metagenomics reveals metabolic interactions within the superorganism composed of flagellate Streblomastix strix and complex community of Bacteroidetes bacteria on its surface.</title>
        <authorList>
            <person name="Treitli S.C."/>
            <person name="Kolisko M."/>
            <person name="Husnik F."/>
            <person name="Keeling P."/>
            <person name="Hampl V."/>
        </authorList>
    </citation>
    <scope>NUCLEOTIDE SEQUENCE</scope>
    <source>
        <strain evidence="7">STM</strain>
    </source>
</reference>
<accession>A0A5J4R5C5</accession>
<dbReference type="SMART" id="SM01002">
    <property type="entry name" value="AlaDh_PNT_C"/>
    <property type="match status" value="1"/>
</dbReference>
<organism evidence="7">
    <name type="scientific">termite gut metagenome</name>
    <dbReference type="NCBI Taxonomy" id="433724"/>
    <lineage>
        <taxon>unclassified sequences</taxon>
        <taxon>metagenomes</taxon>
        <taxon>organismal metagenomes</taxon>
    </lineage>
</organism>
<name>A0A5J4R5C5_9ZZZZ</name>
<dbReference type="PANTHER" id="PTHR42795">
    <property type="entry name" value="ALANINE DEHYDROGENASE"/>
    <property type="match status" value="1"/>
</dbReference>
<keyword evidence="4" id="KW-0520">NAD</keyword>
<evidence type="ECO:0000256" key="1">
    <source>
        <dbReference type="ARBA" id="ARBA00005689"/>
    </source>
</evidence>
<dbReference type="InterPro" id="IPR007698">
    <property type="entry name" value="AlaDH/PNT_NAD(H)-bd"/>
</dbReference>
<dbReference type="PIRSF" id="PIRSF000183">
    <property type="entry name" value="Alanine_dh"/>
    <property type="match status" value="1"/>
</dbReference>
<comment type="caution">
    <text evidence="7">The sequence shown here is derived from an EMBL/GenBank/DDBJ whole genome shotgun (WGS) entry which is preliminary data.</text>
</comment>
<feature type="domain" description="Alanine dehydrogenase/pyridine nucleotide transhydrogenase N-terminal" evidence="6">
    <location>
        <begin position="4"/>
        <end position="137"/>
    </location>
</feature>
<gene>
    <name evidence="7" type="ORF">EZS27_022360</name>
</gene>
<feature type="domain" description="Alanine dehydrogenase/pyridine nucleotide transhydrogenase NAD(H)-binding" evidence="5">
    <location>
        <begin position="149"/>
        <end position="297"/>
    </location>
</feature>
<dbReference type="InterPro" id="IPR007886">
    <property type="entry name" value="AlaDH/PNT_N"/>
</dbReference>
<dbReference type="InterPro" id="IPR008141">
    <property type="entry name" value="Ala_DH"/>
</dbReference>
<dbReference type="SUPFAM" id="SSF51735">
    <property type="entry name" value="NAD(P)-binding Rossmann-fold domains"/>
    <property type="match status" value="1"/>
</dbReference>